<comment type="catalytic activity">
    <reaction evidence="9">
        <text>4-CDP-2-C-methyl-D-erythritol + ATP = 4-CDP-2-C-methyl-D-erythritol 2-phosphate + ADP + H(+)</text>
        <dbReference type="Rhea" id="RHEA:18437"/>
        <dbReference type="ChEBI" id="CHEBI:15378"/>
        <dbReference type="ChEBI" id="CHEBI:30616"/>
        <dbReference type="ChEBI" id="CHEBI:57823"/>
        <dbReference type="ChEBI" id="CHEBI:57919"/>
        <dbReference type="ChEBI" id="CHEBI:456216"/>
        <dbReference type="EC" id="2.7.1.148"/>
    </reaction>
</comment>
<dbReference type="RefSeq" id="WP_247975894.1">
    <property type="nucleotide sequence ID" value="NZ_CP095848.1"/>
</dbReference>
<dbReference type="InterPro" id="IPR036554">
    <property type="entry name" value="GHMP_kinase_C_sf"/>
</dbReference>
<organism evidence="12 13">
    <name type="scientific">Hymenobacter sublimis</name>
    <dbReference type="NCBI Taxonomy" id="2933777"/>
    <lineage>
        <taxon>Bacteria</taxon>
        <taxon>Pseudomonadati</taxon>
        <taxon>Bacteroidota</taxon>
        <taxon>Cytophagia</taxon>
        <taxon>Cytophagales</taxon>
        <taxon>Hymenobacteraceae</taxon>
        <taxon>Hymenobacter</taxon>
    </lineage>
</organism>
<evidence type="ECO:0000256" key="6">
    <source>
        <dbReference type="ARBA" id="ARBA00022777"/>
    </source>
</evidence>
<dbReference type="InterPro" id="IPR014721">
    <property type="entry name" value="Ribsml_uS5_D2-typ_fold_subgr"/>
</dbReference>
<comment type="similarity">
    <text evidence="1 9">Belongs to the GHMP kinase family. IspE subfamily.</text>
</comment>
<dbReference type="SUPFAM" id="SSF54211">
    <property type="entry name" value="Ribosomal protein S5 domain 2-like"/>
    <property type="match status" value="1"/>
</dbReference>
<keyword evidence="5 9" id="KW-0547">Nucleotide-binding</keyword>
<protein>
    <recommendedName>
        <fullName evidence="3 9">4-diphosphocytidyl-2-C-methyl-D-erythritol kinase</fullName>
        <shortName evidence="9">CMK</shortName>
        <ecNumber evidence="2 9">2.7.1.148</ecNumber>
    </recommendedName>
    <alternativeName>
        <fullName evidence="8 9">4-(cytidine-5'-diphospho)-2-C-methyl-D-erythritol kinase</fullName>
    </alternativeName>
</protein>
<dbReference type="PIRSF" id="PIRSF010376">
    <property type="entry name" value="IspE"/>
    <property type="match status" value="1"/>
</dbReference>
<name>A0ABY4JCU4_9BACT</name>
<keyword evidence="7 9" id="KW-0067">ATP-binding</keyword>
<evidence type="ECO:0000259" key="11">
    <source>
        <dbReference type="Pfam" id="PF08544"/>
    </source>
</evidence>
<evidence type="ECO:0000256" key="8">
    <source>
        <dbReference type="ARBA" id="ARBA00032554"/>
    </source>
</evidence>
<keyword evidence="13" id="KW-1185">Reference proteome</keyword>
<evidence type="ECO:0000256" key="5">
    <source>
        <dbReference type="ARBA" id="ARBA00022741"/>
    </source>
</evidence>
<gene>
    <name evidence="9 12" type="primary">ispE</name>
    <name evidence="12" type="ORF">MWH26_02370</name>
</gene>
<dbReference type="InterPro" id="IPR004424">
    <property type="entry name" value="IspE"/>
</dbReference>
<evidence type="ECO:0000256" key="4">
    <source>
        <dbReference type="ARBA" id="ARBA00022679"/>
    </source>
</evidence>
<dbReference type="PANTHER" id="PTHR43527:SF2">
    <property type="entry name" value="4-DIPHOSPHOCYTIDYL-2-C-METHYL-D-ERYTHRITOL KINASE, CHLOROPLASTIC"/>
    <property type="match status" value="1"/>
</dbReference>
<evidence type="ECO:0000256" key="2">
    <source>
        <dbReference type="ARBA" id="ARBA00012052"/>
    </source>
</evidence>
<dbReference type="PANTHER" id="PTHR43527">
    <property type="entry name" value="4-DIPHOSPHOCYTIDYL-2-C-METHYL-D-ERYTHRITOL KINASE, CHLOROPLASTIC"/>
    <property type="match status" value="1"/>
</dbReference>
<dbReference type="EC" id="2.7.1.148" evidence="2 9"/>
<feature type="domain" description="GHMP kinase N-terminal" evidence="10">
    <location>
        <begin position="63"/>
        <end position="137"/>
    </location>
</feature>
<comment type="function">
    <text evidence="9">Catalyzes the phosphorylation of the position 2 hydroxy group of 4-diphosphocytidyl-2C-methyl-D-erythritol.</text>
</comment>
<dbReference type="InterPro" id="IPR013750">
    <property type="entry name" value="GHMP_kinase_C_dom"/>
</dbReference>
<feature type="active site" evidence="9">
    <location>
        <position position="8"/>
    </location>
</feature>
<evidence type="ECO:0000256" key="9">
    <source>
        <dbReference type="HAMAP-Rule" id="MF_00061"/>
    </source>
</evidence>
<proteinExistence type="inferred from homology"/>
<dbReference type="NCBIfam" id="TIGR00154">
    <property type="entry name" value="ispE"/>
    <property type="match status" value="1"/>
</dbReference>
<keyword evidence="9" id="KW-0414">Isoprene biosynthesis</keyword>
<evidence type="ECO:0000256" key="3">
    <source>
        <dbReference type="ARBA" id="ARBA00017473"/>
    </source>
</evidence>
<dbReference type="Pfam" id="PF08544">
    <property type="entry name" value="GHMP_kinases_C"/>
    <property type="match status" value="1"/>
</dbReference>
<evidence type="ECO:0000259" key="10">
    <source>
        <dbReference type="Pfam" id="PF00288"/>
    </source>
</evidence>
<feature type="binding site" evidence="9">
    <location>
        <begin position="90"/>
        <end position="100"/>
    </location>
    <ligand>
        <name>ATP</name>
        <dbReference type="ChEBI" id="CHEBI:30616"/>
    </ligand>
</feature>
<dbReference type="SUPFAM" id="SSF55060">
    <property type="entry name" value="GHMP Kinase, C-terminal domain"/>
    <property type="match status" value="1"/>
</dbReference>
<keyword evidence="6 9" id="KW-0418">Kinase</keyword>
<dbReference type="GO" id="GO:0050515">
    <property type="term" value="F:4-(cytidine 5'-diphospho)-2-C-methyl-D-erythritol kinase activity"/>
    <property type="evidence" value="ECO:0007669"/>
    <property type="project" value="UniProtKB-EC"/>
</dbReference>
<comment type="pathway">
    <text evidence="9">Isoprenoid biosynthesis; isopentenyl diphosphate biosynthesis via DXP pathway; isopentenyl diphosphate from 1-deoxy-D-xylulose 5-phosphate: step 3/6.</text>
</comment>
<dbReference type="Proteomes" id="UP000829647">
    <property type="component" value="Chromosome"/>
</dbReference>
<reference evidence="12 13" key="1">
    <citation type="submission" date="2022-04" db="EMBL/GenBank/DDBJ databases">
        <title>Hymenobacter sp. isolated from the air.</title>
        <authorList>
            <person name="Won M."/>
            <person name="Lee C.-M."/>
            <person name="Woen H.-Y."/>
            <person name="Kwon S.-W."/>
        </authorList>
    </citation>
    <scope>NUCLEOTIDE SEQUENCE [LARGE SCALE GENOMIC DNA]</scope>
    <source>
        <strain evidence="13">5516 S-25</strain>
    </source>
</reference>
<evidence type="ECO:0000256" key="7">
    <source>
        <dbReference type="ARBA" id="ARBA00022840"/>
    </source>
</evidence>
<dbReference type="InterPro" id="IPR006204">
    <property type="entry name" value="GHMP_kinase_N_dom"/>
</dbReference>
<dbReference type="Gene3D" id="3.30.230.10">
    <property type="match status" value="1"/>
</dbReference>
<dbReference type="EMBL" id="CP095848">
    <property type="protein sequence ID" value="UPL49767.1"/>
    <property type="molecule type" value="Genomic_DNA"/>
</dbReference>
<evidence type="ECO:0000313" key="12">
    <source>
        <dbReference type="EMBL" id="UPL49767.1"/>
    </source>
</evidence>
<evidence type="ECO:0000313" key="13">
    <source>
        <dbReference type="Proteomes" id="UP000829647"/>
    </source>
</evidence>
<sequence length="270" mass="29089">MLVFPNAKLNLGLYITSQRPDGFRNLESVFVPLPWTDALEVLPAPETTLTLTGIPIPGEPATNLCLRAYELLRADFNLAPVHLHLHKVVPIGAGLGGGSADAAFALRALSDLFQLGLPPEALESYARRLGSDCAFFVRNKPVFAYEKGDVFEEISLNLSGTACKVIYPGLHISTAEAYARVQARTPRHDLRATLAQPLETWRATVSNDFEEALTPHYPVLGELKSALYAAGAAYASLSGSGSAVYGLFPGLQVPPTMQLPAGYQVWDGQL</sequence>
<feature type="active site" evidence="9">
    <location>
        <position position="132"/>
    </location>
</feature>
<evidence type="ECO:0000256" key="1">
    <source>
        <dbReference type="ARBA" id="ARBA00009684"/>
    </source>
</evidence>
<dbReference type="Pfam" id="PF00288">
    <property type="entry name" value="GHMP_kinases_N"/>
    <property type="match status" value="1"/>
</dbReference>
<dbReference type="Gene3D" id="3.30.70.890">
    <property type="entry name" value="GHMP kinase, C-terminal domain"/>
    <property type="match status" value="1"/>
</dbReference>
<feature type="domain" description="GHMP kinase C-terminal" evidence="11">
    <location>
        <begin position="203"/>
        <end position="249"/>
    </location>
</feature>
<dbReference type="HAMAP" id="MF_00061">
    <property type="entry name" value="IspE"/>
    <property type="match status" value="1"/>
</dbReference>
<dbReference type="InterPro" id="IPR020568">
    <property type="entry name" value="Ribosomal_Su5_D2-typ_SF"/>
</dbReference>
<accession>A0ABY4JCU4</accession>
<keyword evidence="4 9" id="KW-0808">Transferase</keyword>